<evidence type="ECO:0000313" key="1">
    <source>
        <dbReference type="EMBL" id="QCI28751.1"/>
    </source>
</evidence>
<dbReference type="EMBL" id="CP027432">
    <property type="protein sequence ID" value="QCI28751.1"/>
    <property type="molecule type" value="Genomic_DNA"/>
</dbReference>
<proteinExistence type="predicted"/>
<keyword evidence="4" id="KW-1185">Reference proteome</keyword>
<keyword evidence="1" id="KW-0282">Flagellum</keyword>
<keyword evidence="1" id="KW-0966">Cell projection</keyword>
<reference evidence="4" key="1">
    <citation type="submission" date="2018-03" db="EMBL/GenBank/DDBJ databases">
        <title>A comparative analysis of the Nautiliaceae.</title>
        <authorList>
            <person name="Grosche A."/>
            <person name="Smedile F."/>
            <person name="Vetriani C."/>
        </authorList>
    </citation>
    <scope>NUCLEOTIDE SEQUENCE [LARGE SCALE GENOMIC DNA]</scope>
    <source>
        <strain evidence="4">TB6</strain>
    </source>
</reference>
<evidence type="ECO:0000313" key="3">
    <source>
        <dbReference type="Proteomes" id="UP000272781"/>
    </source>
</evidence>
<dbReference type="EMBL" id="RJVK01000003">
    <property type="protein sequence ID" value="ROR39338.1"/>
    <property type="molecule type" value="Genomic_DNA"/>
</dbReference>
<dbReference type="AlphaFoldDB" id="A0AAJ4RC46"/>
<dbReference type="Proteomes" id="UP000298805">
    <property type="component" value="Chromosome"/>
</dbReference>
<reference evidence="2 3" key="2">
    <citation type="submission" date="2018-11" db="EMBL/GenBank/DDBJ databases">
        <title>Genomic Encyclopedia of Type Strains, Phase IV (KMG-IV): sequencing the most valuable type-strain genomes for metagenomic binning, comparative biology and taxonomic classification.</title>
        <authorList>
            <person name="Goeker M."/>
        </authorList>
    </citation>
    <scope>NUCLEOTIDE SEQUENCE [LARGE SCALE GENOMIC DNA]</scope>
    <source>
        <strain evidence="2 3">DSM 27783</strain>
    </source>
</reference>
<reference evidence="1" key="3">
    <citation type="submission" date="2019-06" db="EMBL/GenBank/DDBJ databases">
        <title>A comparative analysis of the Nautiliaceae.</title>
        <authorList>
            <person name="Grosche A."/>
            <person name="Smedile F."/>
            <person name="Vetriani C."/>
        </authorList>
    </citation>
    <scope>NUCLEOTIDE SEQUENCE</scope>
    <source>
        <strain evidence="1">TB6</strain>
    </source>
</reference>
<gene>
    <name evidence="1" type="ORF">C6V80_07165</name>
    <name evidence="2" type="ORF">EDC58_1278</name>
</gene>
<name>A0AAJ4RC46_9BACT</name>
<evidence type="ECO:0000313" key="4">
    <source>
        <dbReference type="Proteomes" id="UP000298805"/>
    </source>
</evidence>
<evidence type="ECO:0000313" key="2">
    <source>
        <dbReference type="EMBL" id="ROR39338.1"/>
    </source>
</evidence>
<organism evidence="2 3">
    <name type="scientific">Caminibacter pacificus</name>
    <dbReference type="NCBI Taxonomy" id="1424653"/>
    <lineage>
        <taxon>Bacteria</taxon>
        <taxon>Pseudomonadati</taxon>
        <taxon>Campylobacterota</taxon>
        <taxon>Epsilonproteobacteria</taxon>
        <taxon>Nautiliales</taxon>
        <taxon>Nautiliaceae</taxon>
        <taxon>Caminibacter</taxon>
    </lineage>
</organism>
<accession>A0AAJ4RC46</accession>
<dbReference type="Proteomes" id="UP000272781">
    <property type="component" value="Unassembled WGS sequence"/>
</dbReference>
<sequence>MKKEEIKSQIIKERLREIFFKKPKAVAKIFEHLIKRQKSV</sequence>
<protein>
    <submittedName>
        <fullName evidence="1">Flagellar M-ring protein FliF</fullName>
    </submittedName>
</protein>
<keyword evidence="1" id="KW-0969">Cilium</keyword>